<dbReference type="InterPro" id="IPR003313">
    <property type="entry name" value="AraC-bd"/>
</dbReference>
<feature type="region of interest" description="Disordered" evidence="2">
    <location>
        <begin position="1"/>
        <end position="27"/>
    </location>
</feature>
<dbReference type="Proteomes" id="UP001238603">
    <property type="component" value="Unassembled WGS sequence"/>
</dbReference>
<dbReference type="CDD" id="cd06124">
    <property type="entry name" value="cupin_NimR-like_N"/>
    <property type="match status" value="1"/>
</dbReference>
<evidence type="ECO:0000256" key="1">
    <source>
        <dbReference type="ARBA" id="ARBA00023125"/>
    </source>
</evidence>
<gene>
    <name evidence="4" type="ORF">QRD43_12710</name>
</gene>
<organism evidence="4 5">
    <name type="scientific">Roseateles subflavus</name>
    <dbReference type="NCBI Taxonomy" id="3053353"/>
    <lineage>
        <taxon>Bacteria</taxon>
        <taxon>Pseudomonadati</taxon>
        <taxon>Pseudomonadota</taxon>
        <taxon>Betaproteobacteria</taxon>
        <taxon>Burkholderiales</taxon>
        <taxon>Sphaerotilaceae</taxon>
        <taxon>Roseateles</taxon>
    </lineage>
</organism>
<proteinExistence type="predicted"/>
<dbReference type="EMBL" id="JASVDS010000003">
    <property type="protein sequence ID" value="MDL5032767.1"/>
    <property type="molecule type" value="Genomic_DNA"/>
</dbReference>
<dbReference type="RefSeq" id="WP_285982842.1">
    <property type="nucleotide sequence ID" value="NZ_JASVDS010000003.1"/>
</dbReference>
<keyword evidence="5" id="KW-1185">Reference proteome</keyword>
<dbReference type="Pfam" id="PF12833">
    <property type="entry name" value="HTH_18"/>
    <property type="match status" value="1"/>
</dbReference>
<comment type="caution">
    <text evidence="4">The sequence shown here is derived from an EMBL/GenBank/DDBJ whole genome shotgun (WGS) entry which is preliminary data.</text>
</comment>
<sequence>MTVLKSPSKRRSVPPMDPQRFKPSPERPLRAKARWMEHQMDIQPHQHEWAQLAFSMVGAVRVQTEGPQRSHSYLVPPSRAVWIPPHTVHAVSAVERADMRALYVHESAVTQLGLAGGPQAWAQCRVLEVTPLMRELLQALATEPDSGPGHPSQHPLDQAREQALCQLLIDELRRARSLHLGLSLPHDKRLRHLCETMMAEPARHPDIDGWATECGASARTLSRLFREELGTSFSQWRQQLQLAHALQLAAQKKPMNLIAAELGYSSASAFSAMVTRAVGMPPSRFFAEA</sequence>
<accession>A0ABT7LIS0</accession>
<dbReference type="SMART" id="SM00342">
    <property type="entry name" value="HTH_ARAC"/>
    <property type="match status" value="1"/>
</dbReference>
<dbReference type="Gene3D" id="2.60.120.10">
    <property type="entry name" value="Jelly Rolls"/>
    <property type="match status" value="1"/>
</dbReference>
<dbReference type="InterPro" id="IPR018060">
    <property type="entry name" value="HTH_AraC"/>
</dbReference>
<dbReference type="InterPro" id="IPR014710">
    <property type="entry name" value="RmlC-like_jellyroll"/>
</dbReference>
<protein>
    <submittedName>
        <fullName evidence="4">Helix-turn-helix transcriptional regulator</fullName>
    </submittedName>
</protein>
<reference evidence="4 5" key="1">
    <citation type="submission" date="2023-06" db="EMBL/GenBank/DDBJ databases">
        <title>Pelomonas sp. APW6 16S ribosomal RNA gene genome sequencing and assembly.</title>
        <authorList>
            <person name="Woo H."/>
        </authorList>
    </citation>
    <scope>NUCLEOTIDE SEQUENCE [LARGE SCALE GENOMIC DNA]</scope>
    <source>
        <strain evidence="4 5">APW6</strain>
    </source>
</reference>
<keyword evidence="1" id="KW-0238">DNA-binding</keyword>
<dbReference type="Pfam" id="PF02311">
    <property type="entry name" value="AraC_binding"/>
    <property type="match status" value="1"/>
</dbReference>
<dbReference type="PROSITE" id="PS01124">
    <property type="entry name" value="HTH_ARAC_FAMILY_2"/>
    <property type="match status" value="1"/>
</dbReference>
<dbReference type="SUPFAM" id="SSF51182">
    <property type="entry name" value="RmlC-like cupins"/>
    <property type="match status" value="1"/>
</dbReference>
<dbReference type="PANTHER" id="PTHR11019:SF199">
    <property type="entry name" value="HTH-TYPE TRANSCRIPTIONAL REGULATOR NIMR"/>
    <property type="match status" value="1"/>
</dbReference>
<dbReference type="PANTHER" id="PTHR11019">
    <property type="entry name" value="HTH-TYPE TRANSCRIPTIONAL REGULATOR NIMR"/>
    <property type="match status" value="1"/>
</dbReference>
<feature type="domain" description="HTH araC/xylS-type" evidence="3">
    <location>
        <begin position="188"/>
        <end position="288"/>
    </location>
</feature>
<dbReference type="InterPro" id="IPR011051">
    <property type="entry name" value="RmlC_Cupin_sf"/>
</dbReference>
<evidence type="ECO:0000313" key="5">
    <source>
        <dbReference type="Proteomes" id="UP001238603"/>
    </source>
</evidence>
<evidence type="ECO:0000256" key="2">
    <source>
        <dbReference type="SAM" id="MobiDB-lite"/>
    </source>
</evidence>
<dbReference type="Gene3D" id="1.10.10.60">
    <property type="entry name" value="Homeodomain-like"/>
    <property type="match status" value="1"/>
</dbReference>
<name>A0ABT7LIS0_9BURK</name>
<evidence type="ECO:0000259" key="3">
    <source>
        <dbReference type="PROSITE" id="PS01124"/>
    </source>
</evidence>
<evidence type="ECO:0000313" key="4">
    <source>
        <dbReference type="EMBL" id="MDL5032767.1"/>
    </source>
</evidence>